<evidence type="ECO:0000259" key="1">
    <source>
        <dbReference type="PROSITE" id="PS50883"/>
    </source>
</evidence>
<dbReference type="AlphaFoldDB" id="W7QAF2"/>
<evidence type="ECO:0000313" key="2">
    <source>
        <dbReference type="EMBL" id="EWH08991.1"/>
    </source>
</evidence>
<evidence type="ECO:0000313" key="3">
    <source>
        <dbReference type="Proteomes" id="UP000019276"/>
    </source>
</evidence>
<reference evidence="2 3" key="1">
    <citation type="journal article" date="2014" name="Genome Announc.">
        <title>Draft Genome Sequence of the Agar-Degrading Bacterium Catenovulum sp. Strain DS-2, Isolated from Intestines of Haliotis diversicolor.</title>
        <authorList>
            <person name="Shan D."/>
            <person name="Li X."/>
            <person name="Gu Z."/>
            <person name="Wei G."/>
            <person name="Gao Z."/>
            <person name="Shao Z."/>
        </authorList>
    </citation>
    <scope>NUCLEOTIDE SEQUENCE [LARGE SCALE GENOMIC DNA]</scope>
    <source>
        <strain evidence="2 3">DS-2</strain>
    </source>
</reference>
<dbReference type="InterPro" id="IPR001633">
    <property type="entry name" value="EAL_dom"/>
</dbReference>
<dbReference type="PANTHER" id="PTHR33121">
    <property type="entry name" value="CYCLIC DI-GMP PHOSPHODIESTERASE PDEF"/>
    <property type="match status" value="1"/>
</dbReference>
<gene>
    <name evidence="2" type="ORF">DS2_14494</name>
</gene>
<proteinExistence type="predicted"/>
<dbReference type="OrthoDB" id="9812358at2"/>
<protein>
    <submittedName>
        <fullName evidence="2">PAS/PAC sensor-containing diguanylate cyclase/phosphodiesterase</fullName>
    </submittedName>
</protein>
<dbReference type="RefSeq" id="WP_051479907.1">
    <property type="nucleotide sequence ID" value="NZ_ARZY01000031.1"/>
</dbReference>
<organism evidence="2 3">
    <name type="scientific">Catenovulum agarivorans DS-2</name>
    <dbReference type="NCBI Taxonomy" id="1328313"/>
    <lineage>
        <taxon>Bacteria</taxon>
        <taxon>Pseudomonadati</taxon>
        <taxon>Pseudomonadota</taxon>
        <taxon>Gammaproteobacteria</taxon>
        <taxon>Alteromonadales</taxon>
        <taxon>Alteromonadaceae</taxon>
        <taxon>Catenovulum</taxon>
    </lineage>
</organism>
<dbReference type="SMART" id="SM00052">
    <property type="entry name" value="EAL"/>
    <property type="match status" value="1"/>
</dbReference>
<comment type="caution">
    <text evidence="2">The sequence shown here is derived from an EMBL/GenBank/DDBJ whole genome shotgun (WGS) entry which is preliminary data.</text>
</comment>
<dbReference type="PANTHER" id="PTHR33121:SF71">
    <property type="entry name" value="OXYGEN SENSOR PROTEIN DOSP"/>
    <property type="match status" value="1"/>
</dbReference>
<dbReference type="Proteomes" id="UP000019276">
    <property type="component" value="Unassembled WGS sequence"/>
</dbReference>
<dbReference type="GO" id="GO:0071111">
    <property type="term" value="F:cyclic-guanylate-specific phosphodiesterase activity"/>
    <property type="evidence" value="ECO:0007669"/>
    <property type="project" value="InterPro"/>
</dbReference>
<dbReference type="EMBL" id="ARZY01000031">
    <property type="protein sequence ID" value="EWH08991.1"/>
    <property type="molecule type" value="Genomic_DNA"/>
</dbReference>
<dbReference type="InterPro" id="IPR035919">
    <property type="entry name" value="EAL_sf"/>
</dbReference>
<sequence>MVDLELGILNRSAFFTELKTEYQNGVKNNQQALFIALEYDCVCKLRSVICTEHISFLLANLVEVFKAHLPERAILGRSLKEINAYIPNVELSDLNQIIQRLQNAFEMPIYLPNGRMVEVKPKLLSAFLPGILQTPNDPDAVINQLAMFLGHVDQMDQVKTHFHLNEQTLSYLNQRIQIDKLILGAQANDELYVLYQPKVTMGNQGIIGAEALIRWSSPQLGLVSPEQFIQRAEFTGMIQALSLYVLQDAIVLLDRARVHNEQFTVSINLTATCIESGYFIAELEHCVKHSGHPASAFEFEVTETVAIQHYETAIKGLERIHALGCKIALDDFGTGYSSLSWLSKLPLDTLKIDRTFVSNMFNSNADVQIIKAVIALAKACELNVIAEGIETEEQAEVLESLGCEQGQGFYFERPIHPVKLLPLIQAQSHQNAKYKAKAQRASRRLWPNILNKMN</sequence>
<keyword evidence="3" id="KW-1185">Reference proteome</keyword>
<dbReference type="Pfam" id="PF00563">
    <property type="entry name" value="EAL"/>
    <property type="match status" value="1"/>
</dbReference>
<feature type="domain" description="EAL" evidence="1">
    <location>
        <begin position="175"/>
        <end position="428"/>
    </location>
</feature>
<dbReference type="STRING" id="1328313.DS2_14494"/>
<dbReference type="Gene3D" id="3.20.20.450">
    <property type="entry name" value="EAL domain"/>
    <property type="match status" value="1"/>
</dbReference>
<dbReference type="CDD" id="cd01948">
    <property type="entry name" value="EAL"/>
    <property type="match status" value="1"/>
</dbReference>
<dbReference type="eggNOG" id="COG5001">
    <property type="taxonomic scope" value="Bacteria"/>
</dbReference>
<accession>W7QAF2</accession>
<name>W7QAF2_9ALTE</name>
<dbReference type="InterPro" id="IPR050706">
    <property type="entry name" value="Cyclic-di-GMP_PDE-like"/>
</dbReference>
<dbReference type="PROSITE" id="PS50883">
    <property type="entry name" value="EAL"/>
    <property type="match status" value="1"/>
</dbReference>
<dbReference type="SUPFAM" id="SSF141868">
    <property type="entry name" value="EAL domain-like"/>
    <property type="match status" value="1"/>
</dbReference>